<evidence type="ECO:0000256" key="1">
    <source>
        <dbReference type="SAM" id="MobiDB-lite"/>
    </source>
</evidence>
<dbReference type="SUPFAM" id="SSF47413">
    <property type="entry name" value="lambda repressor-like DNA-binding domains"/>
    <property type="match status" value="1"/>
</dbReference>
<dbReference type="Proteomes" id="UP000612282">
    <property type="component" value="Unassembled WGS sequence"/>
</dbReference>
<organism evidence="3 4">
    <name type="scientific">Actinoplanes couchii</name>
    <dbReference type="NCBI Taxonomy" id="403638"/>
    <lineage>
        <taxon>Bacteria</taxon>
        <taxon>Bacillati</taxon>
        <taxon>Actinomycetota</taxon>
        <taxon>Actinomycetes</taxon>
        <taxon>Micromonosporales</taxon>
        <taxon>Micromonosporaceae</taxon>
        <taxon>Actinoplanes</taxon>
    </lineage>
</organism>
<feature type="region of interest" description="Disordered" evidence="1">
    <location>
        <begin position="318"/>
        <end position="348"/>
    </location>
</feature>
<dbReference type="InterPro" id="IPR010982">
    <property type="entry name" value="Lambda_DNA-bd_dom_sf"/>
</dbReference>
<name>A0ABQ3X1T0_9ACTN</name>
<evidence type="ECO:0000259" key="2">
    <source>
        <dbReference type="PROSITE" id="PS50943"/>
    </source>
</evidence>
<feature type="domain" description="HTH cro/C1-type" evidence="2">
    <location>
        <begin position="72"/>
        <end position="122"/>
    </location>
</feature>
<dbReference type="EMBL" id="BOMG01000014">
    <property type="protein sequence ID" value="GID52365.1"/>
    <property type="molecule type" value="Genomic_DNA"/>
</dbReference>
<accession>A0ABQ3X1T0</accession>
<dbReference type="Gene3D" id="1.10.260.40">
    <property type="entry name" value="lambda repressor-like DNA-binding domains"/>
    <property type="match status" value="1"/>
</dbReference>
<dbReference type="PANTHER" id="PTHR35010:SF2">
    <property type="entry name" value="BLL4672 PROTEIN"/>
    <property type="match status" value="1"/>
</dbReference>
<comment type="caution">
    <text evidence="3">The sequence shown here is derived from an EMBL/GenBank/DDBJ whole genome shotgun (WGS) entry which is preliminary data.</text>
</comment>
<dbReference type="InterPro" id="IPR041413">
    <property type="entry name" value="MLTR_LBD"/>
</dbReference>
<dbReference type="Pfam" id="PF17765">
    <property type="entry name" value="MLTR_LBD"/>
    <property type="match status" value="1"/>
</dbReference>
<dbReference type="Pfam" id="PF13560">
    <property type="entry name" value="HTH_31"/>
    <property type="match status" value="1"/>
</dbReference>
<dbReference type="SMART" id="SM00530">
    <property type="entry name" value="HTH_XRE"/>
    <property type="match status" value="1"/>
</dbReference>
<sequence length="348" mass="38140">MRRPLLRNVTSVFMTSLSPAPAEVRRGQIWPTQRAGTDARLDHMSSELGDFLKARRRRLDPAAAGLADDGRRRVAGLRREEVALLASISPGYYTRLEQGRRVAAVPVLEAIARALRLDDDERAYLFELSGKDGGKPRRHVAQRVRAPLRRLLDDLAGTPAMVLGRRTDVLAWNALAAALFTDFAAVPEKQRNFIRLVFRDPAVRAMYTDWDYTARSCVAQLRMEAARDPGDPRLTALVGELSVLDPDFRRWWGDHRVAVRTAGAKSLRHPAVGDLTLDWSTLTDASDPDQQLITLTAEPGTRSHEGLRLLASWSAGTEGGAGAGAPFGRVSAARGAPPPAPPRRAGRA</sequence>
<dbReference type="Gene3D" id="3.30.450.180">
    <property type="match status" value="1"/>
</dbReference>
<protein>
    <submittedName>
        <fullName evidence="3">Transcriptional regulator</fullName>
    </submittedName>
</protein>
<reference evidence="3 4" key="1">
    <citation type="submission" date="2021-01" db="EMBL/GenBank/DDBJ databases">
        <title>Whole genome shotgun sequence of Actinoplanes couchii NBRC 106145.</title>
        <authorList>
            <person name="Komaki H."/>
            <person name="Tamura T."/>
        </authorList>
    </citation>
    <scope>NUCLEOTIDE SEQUENCE [LARGE SCALE GENOMIC DNA]</scope>
    <source>
        <strain evidence="3 4">NBRC 106145</strain>
    </source>
</reference>
<dbReference type="PANTHER" id="PTHR35010">
    <property type="entry name" value="BLL4672 PROTEIN-RELATED"/>
    <property type="match status" value="1"/>
</dbReference>
<evidence type="ECO:0000313" key="3">
    <source>
        <dbReference type="EMBL" id="GID52365.1"/>
    </source>
</evidence>
<evidence type="ECO:0000313" key="4">
    <source>
        <dbReference type="Proteomes" id="UP000612282"/>
    </source>
</evidence>
<dbReference type="InterPro" id="IPR001387">
    <property type="entry name" value="Cro/C1-type_HTH"/>
</dbReference>
<dbReference type="CDD" id="cd00093">
    <property type="entry name" value="HTH_XRE"/>
    <property type="match status" value="1"/>
</dbReference>
<dbReference type="PROSITE" id="PS50943">
    <property type="entry name" value="HTH_CROC1"/>
    <property type="match status" value="1"/>
</dbReference>
<gene>
    <name evidence="3" type="ORF">Aco03nite_007690</name>
</gene>
<proteinExistence type="predicted"/>
<keyword evidence="4" id="KW-1185">Reference proteome</keyword>